<proteinExistence type="predicted"/>
<dbReference type="RefSeq" id="WP_380052326.1">
    <property type="nucleotide sequence ID" value="NZ_JBHLTC010000035.1"/>
</dbReference>
<dbReference type="InterPro" id="IPR005561">
    <property type="entry name" value="ANTAR"/>
</dbReference>
<protein>
    <submittedName>
        <fullName evidence="3">ANTAR domain-containing protein</fullName>
    </submittedName>
</protein>
<dbReference type="InterPro" id="IPR002645">
    <property type="entry name" value="STAS_dom"/>
</dbReference>
<dbReference type="Pfam" id="PF01740">
    <property type="entry name" value="STAS"/>
    <property type="match status" value="1"/>
</dbReference>
<dbReference type="InterPro" id="IPR036513">
    <property type="entry name" value="STAS_dom_sf"/>
</dbReference>
<comment type="caution">
    <text evidence="3">The sequence shown here is derived from an EMBL/GenBank/DDBJ whole genome shotgun (WGS) entry which is preliminary data.</text>
</comment>
<sequence>MVTRGPGLDVIFDFSPALMIGRLSGHLRGRTRSYLRDCFRSAVGQRPERFVVDATGLVTCDAGGLAALSGALQFTSTHRPAMAVAGLNPVYRRMLGLVRADQKEQLLTCATLSEAIRQVLADPPPDVAEPDVLLAEVRNLHRGMLTRSSIEQAKGALMVVYGIDPDAAFAMLSWYSRNGNLPLHDLAAKLLVTLREQPAGNLSMVRMDALLADLAHRPPVATDGTPEPSAG</sequence>
<evidence type="ECO:0000259" key="2">
    <source>
        <dbReference type="PROSITE" id="PS50921"/>
    </source>
</evidence>
<accession>A0ABV6QUU6</accession>
<dbReference type="SUPFAM" id="SSF52091">
    <property type="entry name" value="SpoIIaa-like"/>
    <property type="match status" value="1"/>
</dbReference>
<gene>
    <name evidence="3" type="ORF">ACFFGN_25635</name>
</gene>
<keyword evidence="4" id="KW-1185">Reference proteome</keyword>
<evidence type="ECO:0000313" key="3">
    <source>
        <dbReference type="EMBL" id="MFC0627482.1"/>
    </source>
</evidence>
<dbReference type="EMBL" id="JBHLTC010000035">
    <property type="protein sequence ID" value="MFC0627482.1"/>
    <property type="molecule type" value="Genomic_DNA"/>
</dbReference>
<organism evidence="3 4">
    <name type="scientific">Kribbella deserti</name>
    <dbReference type="NCBI Taxonomy" id="1926257"/>
    <lineage>
        <taxon>Bacteria</taxon>
        <taxon>Bacillati</taxon>
        <taxon>Actinomycetota</taxon>
        <taxon>Actinomycetes</taxon>
        <taxon>Propionibacteriales</taxon>
        <taxon>Kribbellaceae</taxon>
        <taxon>Kribbella</taxon>
    </lineage>
</organism>
<feature type="domain" description="STAS" evidence="1">
    <location>
        <begin position="8"/>
        <end position="119"/>
    </location>
</feature>
<evidence type="ECO:0000313" key="4">
    <source>
        <dbReference type="Proteomes" id="UP001589890"/>
    </source>
</evidence>
<dbReference type="Pfam" id="PF03861">
    <property type="entry name" value="ANTAR"/>
    <property type="match status" value="1"/>
</dbReference>
<dbReference type="Gene3D" id="3.30.750.24">
    <property type="entry name" value="STAS domain"/>
    <property type="match status" value="1"/>
</dbReference>
<name>A0ABV6QUU6_9ACTN</name>
<dbReference type="InterPro" id="IPR036388">
    <property type="entry name" value="WH-like_DNA-bd_sf"/>
</dbReference>
<dbReference type="PROSITE" id="PS50921">
    <property type="entry name" value="ANTAR"/>
    <property type="match status" value="1"/>
</dbReference>
<dbReference type="SMART" id="SM01012">
    <property type="entry name" value="ANTAR"/>
    <property type="match status" value="1"/>
</dbReference>
<evidence type="ECO:0000259" key="1">
    <source>
        <dbReference type="PROSITE" id="PS50801"/>
    </source>
</evidence>
<dbReference type="Proteomes" id="UP001589890">
    <property type="component" value="Unassembled WGS sequence"/>
</dbReference>
<feature type="domain" description="ANTAR" evidence="2">
    <location>
        <begin position="130"/>
        <end position="191"/>
    </location>
</feature>
<reference evidence="3 4" key="1">
    <citation type="submission" date="2024-09" db="EMBL/GenBank/DDBJ databases">
        <authorList>
            <person name="Sun Q."/>
            <person name="Mori K."/>
        </authorList>
    </citation>
    <scope>NUCLEOTIDE SEQUENCE [LARGE SCALE GENOMIC DNA]</scope>
    <source>
        <strain evidence="3 4">CGMCC 1.15906</strain>
    </source>
</reference>
<dbReference type="Gene3D" id="1.10.10.10">
    <property type="entry name" value="Winged helix-like DNA-binding domain superfamily/Winged helix DNA-binding domain"/>
    <property type="match status" value="1"/>
</dbReference>
<dbReference type="PROSITE" id="PS50801">
    <property type="entry name" value="STAS"/>
    <property type="match status" value="1"/>
</dbReference>